<dbReference type="PROSITE" id="PS00022">
    <property type="entry name" value="EGF_1"/>
    <property type="match status" value="4"/>
</dbReference>
<feature type="region of interest" description="Disordered" evidence="18">
    <location>
        <begin position="4764"/>
        <end position="4812"/>
    </location>
</feature>
<feature type="domain" description="Cadherin" evidence="22">
    <location>
        <begin position="1964"/>
        <end position="2070"/>
    </location>
</feature>
<feature type="disulfide bond" evidence="17">
    <location>
        <begin position="4006"/>
        <end position="4015"/>
    </location>
</feature>
<dbReference type="FunFam" id="2.60.40.60:FF:000013">
    <property type="entry name" value="Cadherin EGF LAG seven-pass G-type receptor"/>
    <property type="match status" value="1"/>
</dbReference>
<feature type="domain" description="Cadherin" evidence="22">
    <location>
        <begin position="592"/>
        <end position="699"/>
    </location>
</feature>
<dbReference type="PRINTS" id="PR00205">
    <property type="entry name" value="CADHERIN"/>
</dbReference>
<feature type="disulfide bond" evidence="17">
    <location>
        <begin position="3927"/>
        <end position="3936"/>
    </location>
</feature>
<dbReference type="PANTHER" id="PTHR24027">
    <property type="entry name" value="CADHERIN-23"/>
    <property type="match status" value="1"/>
</dbReference>
<dbReference type="FunFam" id="2.60.40.60:FF:000037">
    <property type="entry name" value="FAT atypical cadherin 1"/>
    <property type="match status" value="1"/>
</dbReference>
<feature type="domain" description="Cadherin" evidence="22">
    <location>
        <begin position="3547"/>
        <end position="3652"/>
    </location>
</feature>
<dbReference type="Proteomes" id="UP000789524">
    <property type="component" value="Unassembled WGS sequence"/>
</dbReference>
<feature type="domain" description="Cadherin" evidence="22">
    <location>
        <begin position="1330"/>
        <end position="1434"/>
    </location>
</feature>
<dbReference type="SUPFAM" id="SSF57196">
    <property type="entry name" value="EGF/Laminin"/>
    <property type="match status" value="2"/>
</dbReference>
<feature type="domain" description="Cadherin" evidence="22">
    <location>
        <begin position="1770"/>
        <end position="1858"/>
    </location>
</feature>
<dbReference type="Pfam" id="PF00054">
    <property type="entry name" value="Laminin_G_1"/>
    <property type="match status" value="1"/>
</dbReference>
<comment type="caution">
    <text evidence="23">The sequence shown here is derived from an EMBL/GenBank/DDBJ whole genome shotgun (WGS) entry which is preliminary data.</text>
</comment>
<feature type="domain" description="Cadherin" evidence="22">
    <location>
        <begin position="87"/>
        <end position="150"/>
    </location>
</feature>
<feature type="domain" description="Cadherin" evidence="22">
    <location>
        <begin position="1654"/>
        <end position="1759"/>
    </location>
</feature>
<dbReference type="FunFam" id="2.60.40.60:FF:000340">
    <property type="entry name" value="Protocadherin Fat 4"/>
    <property type="match status" value="1"/>
</dbReference>
<feature type="domain" description="Cadherin" evidence="22">
    <location>
        <begin position="3022"/>
        <end position="3126"/>
    </location>
</feature>
<dbReference type="FunFam" id="2.60.40.60:FF:000275">
    <property type="entry name" value="Si:dkey-30k22.7"/>
    <property type="match status" value="1"/>
</dbReference>
<dbReference type="InterPro" id="IPR039808">
    <property type="entry name" value="Cadherin"/>
</dbReference>
<feature type="domain" description="Cadherin" evidence="22">
    <location>
        <begin position="3441"/>
        <end position="3546"/>
    </location>
</feature>
<feature type="domain" description="EGF-like" evidence="21">
    <location>
        <begin position="3901"/>
        <end position="3937"/>
    </location>
</feature>
<dbReference type="FunFam" id="2.10.25.10:FF:000594">
    <property type="entry name" value="cadherin-related tumor suppressor"/>
    <property type="match status" value="1"/>
</dbReference>
<organism evidence="23 24">
    <name type="scientific">Danaus chrysippus</name>
    <name type="common">African queen</name>
    <dbReference type="NCBI Taxonomy" id="151541"/>
    <lineage>
        <taxon>Eukaryota</taxon>
        <taxon>Metazoa</taxon>
        <taxon>Ecdysozoa</taxon>
        <taxon>Arthropoda</taxon>
        <taxon>Hexapoda</taxon>
        <taxon>Insecta</taxon>
        <taxon>Pterygota</taxon>
        <taxon>Neoptera</taxon>
        <taxon>Endopterygota</taxon>
        <taxon>Lepidoptera</taxon>
        <taxon>Glossata</taxon>
        <taxon>Ditrysia</taxon>
        <taxon>Papilionoidea</taxon>
        <taxon>Nymphalidae</taxon>
        <taxon>Danainae</taxon>
        <taxon>Danaini</taxon>
        <taxon>Danaina</taxon>
        <taxon>Danaus</taxon>
        <taxon>Anosia</taxon>
    </lineage>
</organism>
<dbReference type="PROSITE" id="PS50268">
    <property type="entry name" value="CADHERIN_2"/>
    <property type="match status" value="33"/>
</dbReference>
<evidence type="ECO:0000256" key="10">
    <source>
        <dbReference type="ARBA" id="ARBA00023136"/>
    </source>
</evidence>
<comment type="subunit">
    <text evidence="13">Heterophilic interaction with FAT4; this interaction affects their respective protein levels.</text>
</comment>
<feature type="domain" description="Cadherin" evidence="22">
    <location>
        <begin position="3232"/>
        <end position="3334"/>
    </location>
</feature>
<feature type="compositionally biased region" description="Polar residues" evidence="18">
    <location>
        <begin position="4911"/>
        <end position="4920"/>
    </location>
</feature>
<evidence type="ECO:0000256" key="17">
    <source>
        <dbReference type="PROSITE-ProRule" id="PRU00076"/>
    </source>
</evidence>
<feature type="domain" description="EGF-like" evidence="21">
    <location>
        <begin position="3940"/>
        <end position="3978"/>
    </location>
</feature>
<feature type="compositionally biased region" description="Polar residues" evidence="18">
    <location>
        <begin position="4509"/>
        <end position="4524"/>
    </location>
</feature>
<dbReference type="FunFam" id="2.60.40.60:FF:000116">
    <property type="entry name" value="Dachsous cadherin-related 2"/>
    <property type="match status" value="1"/>
</dbReference>
<evidence type="ECO:0000256" key="12">
    <source>
        <dbReference type="ARBA" id="ARBA00023180"/>
    </source>
</evidence>
<feature type="domain" description="Cadherin" evidence="22">
    <location>
        <begin position="2389"/>
        <end position="2493"/>
    </location>
</feature>
<feature type="domain" description="Laminin G" evidence="20">
    <location>
        <begin position="4017"/>
        <end position="4211"/>
    </location>
</feature>
<dbReference type="GO" id="GO:0005509">
    <property type="term" value="F:calcium ion binding"/>
    <property type="evidence" value="ECO:0007669"/>
    <property type="project" value="UniProtKB-UniRule"/>
</dbReference>
<dbReference type="PROSITE" id="PS50026">
    <property type="entry name" value="EGF_3"/>
    <property type="match status" value="3"/>
</dbReference>
<evidence type="ECO:0000256" key="3">
    <source>
        <dbReference type="ARBA" id="ARBA00022536"/>
    </source>
</evidence>
<dbReference type="FunFam" id="2.60.40.60:FF:000080">
    <property type="entry name" value="FAT atypical cadherin 1"/>
    <property type="match status" value="2"/>
</dbReference>
<proteinExistence type="predicted"/>
<dbReference type="CDD" id="cd00110">
    <property type="entry name" value="LamG"/>
    <property type="match status" value="2"/>
</dbReference>
<dbReference type="InterPro" id="IPR020894">
    <property type="entry name" value="Cadherin_CS"/>
</dbReference>
<feature type="transmembrane region" description="Helical" evidence="19">
    <location>
        <begin position="4476"/>
        <end position="4499"/>
    </location>
</feature>
<dbReference type="GO" id="GO:0048699">
    <property type="term" value="P:generation of neurons"/>
    <property type="evidence" value="ECO:0007669"/>
    <property type="project" value="UniProtKB-ARBA"/>
</dbReference>
<keyword evidence="10 19" id="KW-0472">Membrane</keyword>
<dbReference type="EMBL" id="CAKASE010000078">
    <property type="protein sequence ID" value="CAG9578728.1"/>
    <property type="molecule type" value="Genomic_DNA"/>
</dbReference>
<feature type="region of interest" description="Disordered" evidence="18">
    <location>
        <begin position="4681"/>
        <end position="4741"/>
    </location>
</feature>
<name>A0A8J2R4Y0_9NEOP</name>
<keyword evidence="3 17" id="KW-0245">EGF-like domain</keyword>
<keyword evidence="6" id="KW-0677">Repeat</keyword>
<feature type="domain" description="Cadherin" evidence="22">
    <location>
        <begin position="487"/>
        <end position="591"/>
    </location>
</feature>
<dbReference type="InterPro" id="IPR015919">
    <property type="entry name" value="Cadherin-like_sf"/>
</dbReference>
<evidence type="ECO:0000256" key="14">
    <source>
        <dbReference type="ARBA" id="ARBA00072299"/>
    </source>
</evidence>
<dbReference type="SMART" id="SM00112">
    <property type="entry name" value="CA"/>
    <property type="match status" value="34"/>
</dbReference>
<evidence type="ECO:0000259" key="22">
    <source>
        <dbReference type="PROSITE" id="PS50268"/>
    </source>
</evidence>
<feature type="domain" description="Cadherin" evidence="22">
    <location>
        <begin position="1115"/>
        <end position="1223"/>
    </location>
</feature>
<evidence type="ECO:0000256" key="1">
    <source>
        <dbReference type="ARBA" id="ARBA00004251"/>
    </source>
</evidence>
<evidence type="ECO:0000256" key="6">
    <source>
        <dbReference type="ARBA" id="ARBA00022737"/>
    </source>
</evidence>
<dbReference type="FunFam" id="2.60.40.60:FF:000005">
    <property type="entry name" value="Protocadherin 9"/>
    <property type="match status" value="1"/>
</dbReference>
<dbReference type="GO" id="GO:0016342">
    <property type="term" value="C:catenin complex"/>
    <property type="evidence" value="ECO:0007669"/>
    <property type="project" value="TreeGrafter"/>
</dbReference>
<feature type="domain" description="Cadherin" evidence="22">
    <location>
        <begin position="907"/>
        <end position="1010"/>
    </location>
</feature>
<dbReference type="GO" id="GO:0048589">
    <property type="term" value="P:developmental growth"/>
    <property type="evidence" value="ECO:0007669"/>
    <property type="project" value="UniProtKB-ARBA"/>
</dbReference>
<dbReference type="Pfam" id="PF25374">
    <property type="entry name" value="Cadherin_FAT4_N"/>
    <property type="match status" value="1"/>
</dbReference>
<dbReference type="Pfam" id="PF02210">
    <property type="entry name" value="Laminin_G_2"/>
    <property type="match status" value="1"/>
</dbReference>
<evidence type="ECO:0000313" key="23">
    <source>
        <dbReference type="EMBL" id="CAG9578728.1"/>
    </source>
</evidence>
<feature type="domain" description="Cadherin" evidence="22">
    <location>
        <begin position="3335"/>
        <end position="3440"/>
    </location>
</feature>
<evidence type="ECO:0000256" key="7">
    <source>
        <dbReference type="ARBA" id="ARBA00022837"/>
    </source>
</evidence>
<evidence type="ECO:0000256" key="2">
    <source>
        <dbReference type="ARBA" id="ARBA00022475"/>
    </source>
</evidence>
<feature type="domain" description="Cadherin" evidence="22">
    <location>
        <begin position="2911"/>
        <end position="3021"/>
    </location>
</feature>
<dbReference type="FunFam" id="2.60.40.60:FF:000134">
    <property type="entry name" value="protocadherin Fat 4"/>
    <property type="match status" value="1"/>
</dbReference>
<feature type="region of interest" description="Disordered" evidence="18">
    <location>
        <begin position="4507"/>
        <end position="4528"/>
    </location>
</feature>
<dbReference type="PANTHER" id="PTHR24027:SF438">
    <property type="entry name" value="CADHERIN 23"/>
    <property type="match status" value="1"/>
</dbReference>
<dbReference type="FunFam" id="2.60.40.60:FF:000020">
    <property type="entry name" value="Dachsous cadherin-related 1b"/>
    <property type="match status" value="2"/>
</dbReference>
<evidence type="ECO:0000259" key="20">
    <source>
        <dbReference type="PROSITE" id="PS50025"/>
    </source>
</evidence>
<keyword evidence="5" id="KW-0732">Signal</keyword>
<dbReference type="FunFam" id="2.60.40.60:FF:000106">
    <property type="entry name" value="FAT atypical cadherin 4"/>
    <property type="match status" value="1"/>
</dbReference>
<dbReference type="FunFam" id="2.60.40.60:FF:000007">
    <property type="entry name" value="Protocadherin alpha 2"/>
    <property type="match status" value="1"/>
</dbReference>
<dbReference type="FunFam" id="2.60.40.60:FF:000033">
    <property type="entry name" value="FAT atypical cadherin 1"/>
    <property type="match status" value="3"/>
</dbReference>
<feature type="domain" description="Cadherin" evidence="22">
    <location>
        <begin position="2494"/>
        <end position="2599"/>
    </location>
</feature>
<feature type="domain" description="Cadherin" evidence="22">
    <location>
        <begin position="2070"/>
        <end position="2175"/>
    </location>
</feature>
<dbReference type="SMART" id="SM00282">
    <property type="entry name" value="LamG"/>
    <property type="match status" value="2"/>
</dbReference>
<reference evidence="23" key="1">
    <citation type="submission" date="2021-09" db="EMBL/GenBank/DDBJ databases">
        <authorList>
            <person name="Martin H S."/>
        </authorList>
    </citation>
    <scope>NUCLEOTIDE SEQUENCE</scope>
</reference>
<dbReference type="GO" id="GO:0007560">
    <property type="term" value="P:imaginal disc morphogenesis"/>
    <property type="evidence" value="ECO:0007669"/>
    <property type="project" value="UniProtKB-ARBA"/>
</dbReference>
<dbReference type="FunFam" id="2.60.40.60:FF:000321">
    <property type="entry name" value="Cadherin-related tumor suppressor"/>
    <property type="match status" value="1"/>
</dbReference>
<dbReference type="OrthoDB" id="6252479at2759"/>
<feature type="domain" description="Cadherin" evidence="22">
    <location>
        <begin position="2176"/>
        <end position="2281"/>
    </location>
</feature>
<dbReference type="PROSITE" id="PS50025">
    <property type="entry name" value="LAM_G_DOMAIN"/>
    <property type="match status" value="2"/>
</dbReference>
<dbReference type="InterPro" id="IPR001791">
    <property type="entry name" value="Laminin_G"/>
</dbReference>
<dbReference type="GO" id="GO:0035332">
    <property type="term" value="P:positive regulation of hippo signaling"/>
    <property type="evidence" value="ECO:0007669"/>
    <property type="project" value="UniProtKB-ARBA"/>
</dbReference>
<sequence length="5017" mass="553050">MRGRDIKHCCDITVEEGLFYNVVVSVMTVMGRWHVVLVALALLTRAGAGAAAEQMQSRAVDTGVDLRVPESQPIGTNVGRIPTKPGFTYRFNEPPKEFVLDPVSGDIRTNVILDRESVDRYAFVVLSSQPTYPIEVRLRVTDVNDNSPEFPEPVIAVAFSESAAPGTKLLLDAATDKDLGENGIANDYRIVDGDNEGKFRLNVTVNPSGQTSYLHLETTGKLDRETNDFYILNISARDGGSPPKYGYLQVNVSILDVNDNPPIFDQSDFSVSLNESVPPGTTVLKVTATDSDLGDNSKITYEVTDTEKQFAVDPESGVITTLKKLSCPKYCSNTTCNMTCVLTVIAKDHGVPRQDARTYVTVNLIDANDHDPVITFTYVPSTANFATVDENAKNGSLVAAITVTDLDAGLNGITSIKIVAGNELNHFRLENSSSVYIVHVNGILDREEISKYNLTVVATDKGTPPRTATSFLVIHVNDVNDHEPVFEKSEYSTVLSELAPIGTYVAGITATDEDTGVNAEIFYDFYDGNQQQWFFIDHYTGLVTTRSVLDREIQGTVELNVSARDGGPNPKWAYTRLKITILDENDEAPSFPQLQINTSLPENVKPLKEILILTASDYDQGTNGSVSYYLSSNIERKYPNTFMLDPITGQLSAVTELDRERIPFYEIQVIAKDQGYRPQSSTATVFLKVIDVNDNDPILYPQRYFESIREDLAPGSRVLQVNAFDLDEGDNSKVVYKLESGGEGYFDVEPESGNVILQKDFRKAPKSLYSLRVSCKDKGNRRAVEDAIVDIIKVSYRKNLEFDGYNGYNFKITEDDGLLKSSPGRIVGKVGTRTISDNISYYIIEGDPKKIFKIDEKSGIVTTESNLDREDKTTYHLKIMARSGQAFGFTTMNISVLDVNDNYPIFIEGKDEIHLPENMAVGHEVYFARATDHDSGSNRTVTYTLSYNADNTFRISETTGVIYLNKAVTNEPGTTLSIEVTASDSGKPVLATKHSIVAIIDDVNDHTPVFDHTSYETSLFESTLVNKRFFAVSASDADLGQNGRISYSIIEGNVDGKFGIFPDGYIYVKSPLDREEKDYYSLTIVASDHGKPSRSSQVPVVIHVLDENDNSPQFTNTTFIFKIKENEPPDTFVGKLTATDKDIGRNAELTFSLPIAQNDFRIDSRNGFIKTLKSFDRESLSQNSGQNYITLTVTVSDNGKVKLSDSVRVTIYITDVNDNSPIFTRTPYAVEVSEGAVVGASIMRVYSSDADEGLNGDVYYKLIGGDDLGKFMLDEATGQLFINKPLDRESVDHYVLTVIAHDSGQETRLSSTATITVDVLDENDNAPVFEQSQMNVSVLETEPVNKKIIQFHANDADLGINNELQYSITSGNRKETFFIDSYSGELFLHKHLDYEDLTSYVLNITATDNGNPSLSSSVTFTVTVIDANDNAPIFTNTAIVRQIREGIPMHTPIVTVTAEDPDSGWNGKVYYSITHQDPSNGKRHFAINNVTGVIYTLLPIDREIIDTFRITVVACDKAEPASSRLCSEKLVTVIVEDINDNAPVFVSMNAAVINSERLGRSMSRGKFIMNVLARDLDSGTNGLVTYKLIHGGNDMFDLHRSNGALSLRYPPSMPDVRWNLVIKATDEAVLSEQRSTETYLTVIMGGTELEGIMWTNVGSISVAENEPAGTAVLNMTNNYKGGLEYYIVNVTGDNKQVDRLFDIDSSLGILSTAVSLDREAGVDRYEVEICAVSSGSPLQSTTTKVEVVILDKNDSPPEFKNIPPAYFASEDLAPGQLIATITAEDPDTIGTITYTIQTDEATPFALDAQSGQLSLKEPLDRETISEYHVLIRADDGMQFTDVTIVVQVTDTNDNPPMFKESAYSFDIPENAARGSVVGTVAAIDLDSGPNAQLTYNVISDWANDVFSLNPQTGIFTLTARLDYEETQHYIIVAQAQDNGHPSLSGTVTVYINVIDLNDNAPVFDPMSFSNEILEDVPVGSSVVTVSATDIDSGFNGKLTYSIFSGDDNQDFKISSNGTIVTSKLLDRETIPIYNLVITAKDLAKPPEPRLSATVQVTILLKDVNDMAPEFISPKTTAISENIPLNTVIMTVKAVDKDEGRNGYVEYFMAPDPEVDGYFTLGNVDGILRATGKLDRELKSNYTILLTAKDRGDPPNVTKGKIFIKILDENDNSPVFDPKQYSASVPENASIGASVLQVSATDVDEGINGRVRYSIASGDENRDFSISEDTGIVRVAKNLNFERKSRYILSIKAEDCGKDDIRFDTAELSISIQDINDNPPTFLDTPYLAYVMENVIPPYGGYILTVQAYDADSPPFNNQVRYFIKEGDSDLFKINASSGQISLLRTLDREAQDEYTLSLVAMDTGSPPLTGSGTVKIIVQDVNDNSPDFQRQSYKTSVKENLPPETEILHPKAIDKDIGNNAKIRYSLLGDKSERFRIDPVTGVVYTNATLDREEWEIYYLIIMAQDSSTTDPRTATANLTILVEDENDNTPTFPQSLYEVYISERTVQGDFVFGVKAKDNDIGDNKKIVYDLKGEHHSLFTINKDTGVIKAKENLMKYKDKMRSTFNLIILATDSGTFPRESSAELILIPKSGKNFPKFTVNNKLTFSFSEDTPEGVLVTRLSATSPKTGPTGLLQYSVAGGNVGDALRVEPMSGEIFITGRGFDYETMPLYEVWFEVKDSDNPPLKSFIEIEIKVTDANDNAPILESLLYNASIPEEESPPQMVIKIEAHDDDSNENGRISYRLVNDYEETFAIDSDSGEIFTNIALDRESIPFYEILVEAVDHGIPQLVGTSTVLVSVLDKNDNPPRFTRLFSVNVTENAEIGSFVIRVTSADLDTGPNANATYSFVENPGEKFVIDPISGNVTVAKPLDRELQDEYILKVAAIDGAWRSETPLTITIQDQNDNAPEFEYSYYSFNFPELQDKNSFVGQVIATDKDKQGSNSIISYSLQQSSDLFSIDPATGEIVTKFMMNYKRTSVNTSPENTYSVIVVATDNGKPPMSSECLVTINVVDANNNKPKFKEHENLVPVPQDATVGEKIIQLQAEDNLDFGINAEIEYNIFGGNGTTYFSIDKLNGWIIIGKQFYYTGQYYQIKVKAIDRGVPPQWDETTVTFVVTGENIYSPRFTALSYQVIVPENEPIGSSILSLDAKDEDEGPNGIVRYTITSGNEEKEFKVDPVTGTISILRSLDYDEIQEYRLNITAKDLGFKPRETTATITIILTDINDNAPHFNQSQYVAYLTENSPAKSFIYKVKATDIDSPKNAIIKYYIKNEMSALFSIDENSGDIFSKEVFDFEEKTVYNLQILAENPDSVMQSTTEVIVYITGINEYYPKFIQPVFHFDVSESAEVGTNVGVIQATDQDSGDDGIIYYLLVGSSNDKGFSINSQTGVIRVARYLDRETQNRVVLTVLAKNSGGIHGNDTDEAQVIISIQDGNDPPEFLRNYYEATISEGSQVGEEVIQVKAVDKDVRSQNNQFSFSIIDGNLNQDFKIDPQGGNIEVARNLDREKISTYSLIIGAIDTGVPPQTGTATVKITLTDINDNGPVIDTASFNGAVYENEPPNTSITTLSANDPDLPPNGAPFTYAIVGGRHENYVKVQKHTGVLLTSKRIDREVTPYLDIVIQVEDSGTPVMYSNFSLQIKILDKNDNPPSPRSAHVLVYTFNNKIPSGPIADVKPNDSDIVGDYECKLIKHSTSDTTLSLFNIRKGCDLYTNTVKPGQGYSFSVSGNDGIHKDVVSSISVEFFSFTNSTVEQSITARIINMTATDFLTDYYRTVLEIFRGGLKNKEIVYLYSINEKVQDIDLLIAIKDNNSVWSKENTEKHLKSKQLEMQKVLKRQVIIPFYPCSAHQCQNEGTCTDAIDVLDGTKIVESSSLILSSPLVRHDYVCHCIDRFTGSNCEKRQDPCSPNPCQFGGVCRKLGHDFVCSCSSRRHGKTCELERNDVCSSNPCKNGGSCKESADRNSFFCLCRPGYRGNQCEALVDSCRPNPCLHGGICIGLKPGYKCSCVNGRYGTHCESSTFGFDELSYMQYPALDASTNDITIIFATTKSDALLLYNYGAQTGGRSDFIAIEILGGKPVFSFGGSRTSITSVALMDTDKNLADGKWYKLTATRNGRVISLSIGSCTDHGDVCTECEPGDDSCYNDDTGQAGTLNFNNEPLLIGGLRKADPVLERPGQIHSDDFVGCLHSITINGRILNLTNPLDSRGVHPNCARREKGACFKQELCGSGQCIDRWKTHYCKCDNNIISADCSLSLQSISVGETGFISYVITEKHRRMQLLDSFYGGSTMWERKLYKGKTIPKLNNPAKYLSFLFRTYRKEGVLFYSATDKYYTLIELLGGKVTYTSKQNTIVNMSQTETFDVSDGNWHNITLLAHGRSIRLIIDNKNIGEELDAAGVHDFLDPYLTIISLGGIKAEWITNYNKFEGCFANFTVNNEIQPFAGNGSIFKEVTKTGKILPGCHSAFGAGLVQNPDPLNIGLILVISFFIILLVAIAVSFLVFRLRKQKKETGNTPSSKGNMSHSKQNGGPAMLNTPNLIAGTNDSLINRNIHNNDTSLNSYISENADIMRNVGHIVGPELLSKKYKDRDIMNLDHPRSQRPDIIEREVVGKSPALREDHHSPPPLSTNTSHHTHDHPSGMDMNSEVPEHYDLENASSIAPSDIDIPYHYKAFREAAGVRKYKATPPPIASYHHKHQTPQHRHSPHHPSGYPPRVLSQNSQPPPQTRQHQTTPLARLSPSSELSQQPRILTLHDISGKPLQSALLATTSSSGGVGKDPLHSNSERSLNSPVMSQLSGQSSSAGRKTPSATPQVPQVVSVGTGAVGLTAEEIERMNARQRTSSLVSTLDAVSSSSEAPRGGGVGHHMSHRQHSPPVDNRSSTGSDDESGNDSFTCSEIEYDNNSISAEKPEDIRRSNVNSGNNNKKPILPPPYESFDSSFRGSLSTLVASDDDLVPHVGSALYRQANGSPAAATLSWDYLLNFESMIGVFKDIAELPDSVNGRMSSSLRLPNGTPKPSEEYV</sequence>
<feature type="domain" description="Cadherin" evidence="22">
    <location>
        <begin position="2707"/>
        <end position="2810"/>
    </location>
</feature>
<comment type="subcellular location">
    <subcellularLocation>
        <location evidence="1">Cell membrane</location>
        <topology evidence="1">Single-pass type I membrane protein</topology>
    </subcellularLocation>
</comment>
<feature type="domain" description="Cadherin" evidence="22">
    <location>
        <begin position="1435"/>
        <end position="1545"/>
    </location>
</feature>
<dbReference type="PROSITE" id="PS01186">
    <property type="entry name" value="EGF_2"/>
    <property type="match status" value="1"/>
</dbReference>
<evidence type="ECO:0000256" key="15">
    <source>
        <dbReference type="ARBA" id="ARBA00079083"/>
    </source>
</evidence>
<dbReference type="GO" id="GO:0042067">
    <property type="term" value="P:establishment of ommatidial planar polarity"/>
    <property type="evidence" value="ECO:0007669"/>
    <property type="project" value="UniProtKB-ARBA"/>
</dbReference>
<feature type="domain" description="Cadherin" evidence="22">
    <location>
        <begin position="1565"/>
        <end position="1642"/>
    </location>
</feature>
<dbReference type="FunFam" id="2.60.40.60:FF:000024">
    <property type="entry name" value="FAT atypical cadherin 3"/>
    <property type="match status" value="2"/>
</dbReference>
<feature type="domain" description="Cadherin" evidence="22">
    <location>
        <begin position="265"/>
        <end position="374"/>
    </location>
</feature>
<dbReference type="FunFam" id="2.60.40.60:FF:000143">
    <property type="entry name" value="FAT atypical cadherin 4"/>
    <property type="match status" value="1"/>
</dbReference>
<dbReference type="FunFam" id="2.60.40.60:FF:000081">
    <property type="entry name" value="protocadherin Fat 4"/>
    <property type="match status" value="1"/>
</dbReference>
<dbReference type="InterPro" id="IPR000742">
    <property type="entry name" value="EGF"/>
</dbReference>
<dbReference type="SMART" id="SM00179">
    <property type="entry name" value="EGF_CA"/>
    <property type="match status" value="3"/>
</dbReference>
<dbReference type="FunFam" id="2.60.40.60:FF:000039">
    <property type="entry name" value="FAT atypical cadherin 3"/>
    <property type="match status" value="1"/>
</dbReference>
<keyword evidence="9 19" id="KW-1133">Transmembrane helix</keyword>
<dbReference type="CDD" id="cd00054">
    <property type="entry name" value="EGF_CA"/>
    <property type="match status" value="3"/>
</dbReference>
<dbReference type="FunFam" id="2.60.40.60:FF:000035">
    <property type="entry name" value="Protocadherin Fat 3"/>
    <property type="match status" value="1"/>
</dbReference>
<dbReference type="FunFam" id="2.60.40.60:FF:000101">
    <property type="entry name" value="FAT atypical cadherin 4"/>
    <property type="match status" value="1"/>
</dbReference>
<keyword evidence="11 17" id="KW-1015">Disulfide bond</keyword>
<feature type="disulfide bond" evidence="17">
    <location>
        <begin position="3968"/>
        <end position="3977"/>
    </location>
</feature>
<dbReference type="Pfam" id="PF00028">
    <property type="entry name" value="Cadherin"/>
    <property type="match status" value="32"/>
</dbReference>
<evidence type="ECO:0000313" key="24">
    <source>
        <dbReference type="Proteomes" id="UP000789524"/>
    </source>
</evidence>
<dbReference type="SMART" id="SM00181">
    <property type="entry name" value="EGF"/>
    <property type="match status" value="5"/>
</dbReference>
<dbReference type="PROSITE" id="PS00232">
    <property type="entry name" value="CADHERIN_1"/>
    <property type="match status" value="16"/>
</dbReference>
<dbReference type="InterPro" id="IPR002126">
    <property type="entry name" value="Cadherin-like_dom"/>
</dbReference>
<feature type="disulfide bond" evidence="17">
    <location>
        <begin position="3949"/>
        <end position="3966"/>
    </location>
</feature>
<gene>
    <name evidence="23" type="ORF">DCHRY22_LOCUS12779</name>
</gene>
<keyword evidence="8" id="KW-0130">Cell adhesion</keyword>
<feature type="region of interest" description="Disordered" evidence="18">
    <location>
        <begin position="4996"/>
        <end position="5017"/>
    </location>
</feature>
<dbReference type="InterPro" id="IPR001881">
    <property type="entry name" value="EGF-like_Ca-bd_dom"/>
</dbReference>
<protein>
    <recommendedName>
        <fullName evidence="14">Protocadherin-16</fullName>
    </recommendedName>
    <alternativeName>
        <fullName evidence="15">Protein dachsous homolog 1</fullName>
    </alternativeName>
</protein>
<dbReference type="GO" id="GO:0045296">
    <property type="term" value="F:cadherin binding"/>
    <property type="evidence" value="ECO:0007669"/>
    <property type="project" value="TreeGrafter"/>
</dbReference>
<feature type="domain" description="Cadherin" evidence="22">
    <location>
        <begin position="1011"/>
        <end position="1114"/>
    </location>
</feature>
<feature type="domain" description="Laminin G" evidence="20">
    <location>
        <begin position="4278"/>
        <end position="4459"/>
    </location>
</feature>
<evidence type="ECO:0000256" key="16">
    <source>
        <dbReference type="PROSITE-ProRule" id="PRU00043"/>
    </source>
</evidence>
<feature type="compositionally biased region" description="Polar residues" evidence="18">
    <location>
        <begin position="4780"/>
        <end position="4811"/>
    </location>
</feature>
<dbReference type="FunFam" id="2.60.40.60:FF:000104">
    <property type="entry name" value="cadherin-23 isoform X1"/>
    <property type="match status" value="1"/>
</dbReference>
<feature type="domain" description="Cadherin" evidence="22">
    <location>
        <begin position="2601"/>
        <end position="2706"/>
    </location>
</feature>
<feature type="region of interest" description="Disordered" evidence="18">
    <location>
        <begin position="4832"/>
        <end position="4929"/>
    </location>
</feature>
<dbReference type="Gene3D" id="2.10.25.10">
    <property type="entry name" value="Laminin"/>
    <property type="match status" value="4"/>
</dbReference>
<evidence type="ECO:0000259" key="21">
    <source>
        <dbReference type="PROSITE" id="PS50026"/>
    </source>
</evidence>
<feature type="compositionally biased region" description="Polar residues" evidence="18">
    <location>
        <begin position="4833"/>
        <end position="4851"/>
    </location>
</feature>
<dbReference type="Pfam" id="PF00008">
    <property type="entry name" value="EGF"/>
    <property type="match status" value="1"/>
</dbReference>
<dbReference type="InterPro" id="IPR013320">
    <property type="entry name" value="ConA-like_dom_sf"/>
</dbReference>
<dbReference type="FunFam" id="2.10.25.10:FF:000100">
    <property type="entry name" value="neurogenic locus notch homolog protein 3"/>
    <property type="match status" value="1"/>
</dbReference>
<dbReference type="GO" id="GO:0090251">
    <property type="term" value="P:protein localization involved in establishment of planar polarity"/>
    <property type="evidence" value="ECO:0007669"/>
    <property type="project" value="UniProtKB-ARBA"/>
</dbReference>
<evidence type="ECO:0000256" key="13">
    <source>
        <dbReference type="ARBA" id="ARBA00062150"/>
    </source>
</evidence>
<feature type="compositionally biased region" description="Polar residues" evidence="18">
    <location>
        <begin position="4885"/>
        <end position="4901"/>
    </location>
</feature>
<dbReference type="GO" id="GO:0007156">
    <property type="term" value="P:homophilic cell adhesion via plasma membrane adhesion molecules"/>
    <property type="evidence" value="ECO:0007669"/>
    <property type="project" value="InterPro"/>
</dbReference>
<evidence type="ECO:0000256" key="4">
    <source>
        <dbReference type="ARBA" id="ARBA00022692"/>
    </source>
</evidence>
<dbReference type="SUPFAM" id="SSF49899">
    <property type="entry name" value="Concanavalin A-like lectins/glucanases"/>
    <property type="match status" value="2"/>
</dbReference>
<evidence type="ECO:0000256" key="18">
    <source>
        <dbReference type="SAM" id="MobiDB-lite"/>
    </source>
</evidence>
<evidence type="ECO:0000256" key="9">
    <source>
        <dbReference type="ARBA" id="ARBA00022989"/>
    </source>
</evidence>
<feature type="domain" description="EGF-like" evidence="21">
    <location>
        <begin position="3980"/>
        <end position="4016"/>
    </location>
</feature>
<feature type="domain" description="Cadherin" evidence="22">
    <location>
        <begin position="1224"/>
        <end position="1329"/>
    </location>
</feature>
<keyword evidence="2" id="KW-1003">Cell membrane</keyword>
<feature type="domain" description="Cadherin" evidence="22">
    <location>
        <begin position="2810"/>
        <end position="2910"/>
    </location>
</feature>
<feature type="compositionally biased region" description="Basic residues" evidence="18">
    <location>
        <begin position="4688"/>
        <end position="4702"/>
    </location>
</feature>
<feature type="domain" description="Cadherin" evidence="22">
    <location>
        <begin position="151"/>
        <end position="264"/>
    </location>
</feature>
<feature type="domain" description="Cadherin" evidence="22">
    <location>
        <begin position="1859"/>
        <end position="1963"/>
    </location>
</feature>
<dbReference type="GO" id="GO:0008013">
    <property type="term" value="F:beta-catenin binding"/>
    <property type="evidence" value="ECO:0007669"/>
    <property type="project" value="TreeGrafter"/>
</dbReference>
<evidence type="ECO:0000256" key="8">
    <source>
        <dbReference type="ARBA" id="ARBA00022889"/>
    </source>
</evidence>
<dbReference type="SUPFAM" id="SSF49313">
    <property type="entry name" value="Cadherin-like"/>
    <property type="match status" value="34"/>
</dbReference>
<feature type="domain" description="Cadherin" evidence="22">
    <location>
        <begin position="700"/>
        <end position="906"/>
    </location>
</feature>
<dbReference type="GO" id="GO:0016477">
    <property type="term" value="P:cell migration"/>
    <property type="evidence" value="ECO:0007669"/>
    <property type="project" value="TreeGrafter"/>
</dbReference>
<comment type="caution">
    <text evidence="17">Lacks conserved residue(s) required for the propagation of feature annotation.</text>
</comment>
<keyword evidence="12" id="KW-0325">Glycoprotein</keyword>
<dbReference type="Gene3D" id="2.60.120.200">
    <property type="match status" value="2"/>
</dbReference>
<dbReference type="GO" id="GO:0030855">
    <property type="term" value="P:epithelial cell differentiation"/>
    <property type="evidence" value="ECO:0007669"/>
    <property type="project" value="UniProtKB-ARBA"/>
</dbReference>
<keyword evidence="4 19" id="KW-0812">Transmembrane</keyword>
<dbReference type="GO" id="GO:0007424">
    <property type="term" value="P:open tracheal system development"/>
    <property type="evidence" value="ECO:0007669"/>
    <property type="project" value="UniProtKB-ARBA"/>
</dbReference>
<dbReference type="GO" id="GO:0016327">
    <property type="term" value="C:apicolateral plasma membrane"/>
    <property type="evidence" value="ECO:0007669"/>
    <property type="project" value="UniProtKB-ARBA"/>
</dbReference>
<dbReference type="CDD" id="cd11304">
    <property type="entry name" value="Cadherin_repeat"/>
    <property type="match status" value="34"/>
</dbReference>
<feature type="domain" description="Cadherin" evidence="22">
    <location>
        <begin position="3127"/>
        <end position="3231"/>
    </location>
</feature>
<evidence type="ECO:0000256" key="11">
    <source>
        <dbReference type="ARBA" id="ARBA00023157"/>
    </source>
</evidence>
<feature type="domain" description="Cadherin" evidence="22">
    <location>
        <begin position="380"/>
        <end position="486"/>
    </location>
</feature>
<feature type="region of interest" description="Disordered" evidence="18">
    <location>
        <begin position="4610"/>
        <end position="4642"/>
    </location>
</feature>
<feature type="domain" description="Cadherin" evidence="22">
    <location>
        <begin position="2282"/>
        <end position="2388"/>
    </location>
</feature>
<keyword evidence="24" id="KW-1185">Reference proteome</keyword>
<dbReference type="Gene3D" id="2.60.40.60">
    <property type="entry name" value="Cadherins"/>
    <property type="match status" value="34"/>
</dbReference>
<evidence type="ECO:0000256" key="19">
    <source>
        <dbReference type="SAM" id="Phobius"/>
    </source>
</evidence>
<keyword evidence="7 16" id="KW-0106">Calcium</keyword>
<evidence type="ECO:0000256" key="5">
    <source>
        <dbReference type="ARBA" id="ARBA00022729"/>
    </source>
</evidence>
<dbReference type="FunFam" id="2.60.40.60:FF:000118">
    <property type="entry name" value="protocadherin Fat 4"/>
    <property type="match status" value="1"/>
</dbReference>
<dbReference type="FunFam" id="2.60.40.60:FF:000286">
    <property type="entry name" value="Cadherin-related tumor suppressor"/>
    <property type="match status" value="1"/>
</dbReference>
<accession>A0A8J2R4Y0</accession>